<dbReference type="VEuPathDB" id="FungiDB:TRICI_004839"/>
<dbReference type="FunFam" id="1.25.40.340:FF:000002">
    <property type="entry name" value="Dihydroxyacetone kinase, L subunit"/>
    <property type="match status" value="1"/>
</dbReference>
<comment type="caution">
    <text evidence="15">The sequence shown here is derived from an EMBL/GenBank/DDBJ whole genome shotgun (WGS) entry which is preliminary data.</text>
</comment>
<dbReference type="GO" id="GO:0005829">
    <property type="term" value="C:cytosol"/>
    <property type="evidence" value="ECO:0007669"/>
    <property type="project" value="TreeGrafter"/>
</dbReference>
<keyword evidence="4" id="KW-0808">Transferase</keyword>
<dbReference type="Gene3D" id="3.40.50.10440">
    <property type="entry name" value="Dihydroxyacetone kinase, domain 1"/>
    <property type="match status" value="1"/>
</dbReference>
<dbReference type="SMART" id="SM01120">
    <property type="entry name" value="Dak2"/>
    <property type="match status" value="1"/>
</dbReference>
<dbReference type="Pfam" id="PF02733">
    <property type="entry name" value="Dak1"/>
    <property type="match status" value="1"/>
</dbReference>
<feature type="domain" description="DhaL" evidence="13">
    <location>
        <begin position="386"/>
        <end position="582"/>
    </location>
</feature>
<dbReference type="GO" id="GO:0004371">
    <property type="term" value="F:glycerone kinase activity"/>
    <property type="evidence" value="ECO:0007669"/>
    <property type="project" value="UniProtKB-EC"/>
</dbReference>
<feature type="domain" description="DhaK" evidence="14">
    <location>
        <begin position="9"/>
        <end position="351"/>
    </location>
</feature>
<dbReference type="InterPro" id="IPR036117">
    <property type="entry name" value="DhaL_dom_sf"/>
</dbReference>
<evidence type="ECO:0000259" key="14">
    <source>
        <dbReference type="PROSITE" id="PS51481"/>
    </source>
</evidence>
<evidence type="ECO:0000256" key="11">
    <source>
        <dbReference type="PIRSR" id="PIRSR612734-1"/>
    </source>
</evidence>
<dbReference type="Proteomes" id="UP000761534">
    <property type="component" value="Unassembled WGS sequence"/>
</dbReference>
<evidence type="ECO:0000256" key="2">
    <source>
        <dbReference type="ARBA" id="ARBA00004778"/>
    </source>
</evidence>
<dbReference type="PANTHER" id="PTHR28629:SF1">
    <property type="entry name" value="YALI0F01606P"/>
    <property type="match status" value="1"/>
</dbReference>
<gene>
    <name evidence="15" type="ORF">TRICI_004839</name>
</gene>
<comment type="catalytic activity">
    <reaction evidence="9">
        <text>D-glyceraldehyde + ATP = D-glyceraldehyde 3-phosphate + ADP + H(+)</text>
        <dbReference type="Rhea" id="RHEA:13941"/>
        <dbReference type="ChEBI" id="CHEBI:15378"/>
        <dbReference type="ChEBI" id="CHEBI:17378"/>
        <dbReference type="ChEBI" id="CHEBI:30616"/>
        <dbReference type="ChEBI" id="CHEBI:59776"/>
        <dbReference type="ChEBI" id="CHEBI:456216"/>
        <dbReference type="EC" id="2.7.1.28"/>
    </reaction>
</comment>
<dbReference type="InterPro" id="IPR004006">
    <property type="entry name" value="DhaK_dom"/>
</dbReference>
<reference evidence="15" key="1">
    <citation type="journal article" date="2019" name="G3 (Bethesda)">
        <title>Genome Assemblies of Two Rare Opportunistic Yeast Pathogens: Diutina rugosa (syn. Candida rugosa) and Trichomonascus ciferrii (syn. Candida ciferrii).</title>
        <authorList>
            <person name="Mixao V."/>
            <person name="Saus E."/>
            <person name="Hansen A.P."/>
            <person name="Lass-Florl C."/>
            <person name="Gabaldon T."/>
        </authorList>
    </citation>
    <scope>NUCLEOTIDE SEQUENCE</scope>
    <source>
        <strain evidence="15">CBS 4856</strain>
    </source>
</reference>
<sequence>MSCKHFFSNANSLVPSYLKGFVRVNPDLSLVEEERVVYNPHHSKKKVSLVSGGGSGHEPAWSSYVGDGMLTAAVNGDIFASPSAKQVMAGIDASPSDEGIILLITNYTGDKLHFGLACEKAKTHLKNKKVTVLSSTDDVALGRQNTGMVGRRGLAANVVLIKLLGAAAEAGKPYEYCVELGKAINDNMATMGSSLDHCHVPGRINHEAVPEDEVILGMGIHNEKGFKSVSPIPPADELIKTTLDYLLDPNDENRNYLNNRQKGDKFVLLVNNFGGVSALELGALTNEAIDQLESTWDITPHKIFSGHFEASLNGPGFSVSLVNVSAISRDTKIDVQELVDFLEAPTSAPGWPGSRPNVNKTPEFPYKPFLTTTQLDETKNCKIDPEVAKKTILQAAHRAIESEPKLTEWDMVMGDGDCGETVKEICQDITKKVNNGLTDSGNLLAILHDIIASVENMGGTLGAIIAIFLSAFTAELESFKEVSSDAFAASAKAGIEALFHHTGARVGDRTVMDTLIPFCTKLHETSSFKESVTAAKEGAEYSAKCKAKFGRATYVQAGQEGVTEIPDPGAWALYEVVQGIQDALN</sequence>
<evidence type="ECO:0000256" key="12">
    <source>
        <dbReference type="PIRSR" id="PIRSR612734-2"/>
    </source>
</evidence>
<dbReference type="InterPro" id="IPR004007">
    <property type="entry name" value="DhaL_dom"/>
</dbReference>
<feature type="binding site" evidence="12">
    <location>
        <begin position="54"/>
        <end position="57"/>
    </location>
    <ligand>
        <name>substrate</name>
    </ligand>
</feature>
<evidence type="ECO:0000259" key="13">
    <source>
        <dbReference type="PROSITE" id="PS51480"/>
    </source>
</evidence>
<keyword evidence="7" id="KW-0319">Glycerol metabolism</keyword>
<name>A0A642UYZ0_9ASCO</name>
<dbReference type="EMBL" id="SWFS01000371">
    <property type="protein sequence ID" value="KAA8908088.1"/>
    <property type="molecule type" value="Genomic_DNA"/>
</dbReference>
<dbReference type="PROSITE" id="PS51480">
    <property type="entry name" value="DHAL"/>
    <property type="match status" value="1"/>
</dbReference>
<evidence type="ECO:0000256" key="9">
    <source>
        <dbReference type="ARBA" id="ARBA00047974"/>
    </source>
</evidence>
<evidence type="ECO:0000256" key="7">
    <source>
        <dbReference type="ARBA" id="ARBA00022798"/>
    </source>
</evidence>
<comment type="pathway">
    <text evidence="2">Polyol metabolism; glycerol fermentation; glycerone phosphate from glycerol (oxidative route): step 2/2.</text>
</comment>
<evidence type="ECO:0000313" key="15">
    <source>
        <dbReference type="EMBL" id="KAA8908088.1"/>
    </source>
</evidence>
<dbReference type="InterPro" id="IPR050861">
    <property type="entry name" value="Dihydroxyacetone_Kinase"/>
</dbReference>
<evidence type="ECO:0000256" key="5">
    <source>
        <dbReference type="ARBA" id="ARBA00022741"/>
    </source>
</evidence>
<comment type="function">
    <text evidence="1">Catalyzes both the phosphorylation of dihydroxyacetone and of glyceraldehyde.</text>
</comment>
<organism evidence="15 16">
    <name type="scientific">Trichomonascus ciferrii</name>
    <dbReference type="NCBI Taxonomy" id="44093"/>
    <lineage>
        <taxon>Eukaryota</taxon>
        <taxon>Fungi</taxon>
        <taxon>Dikarya</taxon>
        <taxon>Ascomycota</taxon>
        <taxon>Saccharomycotina</taxon>
        <taxon>Dipodascomycetes</taxon>
        <taxon>Dipodascales</taxon>
        <taxon>Trichomonascaceae</taxon>
        <taxon>Trichomonascus</taxon>
        <taxon>Trichomonascus ciferrii complex</taxon>
    </lineage>
</organism>
<dbReference type="SUPFAM" id="SSF101473">
    <property type="entry name" value="DhaL-like"/>
    <property type="match status" value="1"/>
</dbReference>
<evidence type="ECO:0000256" key="6">
    <source>
        <dbReference type="ARBA" id="ARBA00022777"/>
    </source>
</evidence>
<dbReference type="FunFam" id="3.30.1180.20:FF:000001">
    <property type="entry name" value="Dihydroxyacetone kinase 1"/>
    <property type="match status" value="1"/>
</dbReference>
<comment type="similarity">
    <text evidence="3">Belongs to the dihydroxyacetone kinase (DAK) family.</text>
</comment>
<dbReference type="Gene3D" id="1.25.40.340">
    <property type="match status" value="1"/>
</dbReference>
<dbReference type="GO" id="GO:0050354">
    <property type="term" value="F:triokinase activity"/>
    <property type="evidence" value="ECO:0007669"/>
    <property type="project" value="UniProtKB-EC"/>
</dbReference>
<dbReference type="FunFam" id="3.40.50.10440:FF:000001">
    <property type="entry name" value="Dihydroxyacetone kinase, DhaK subunit"/>
    <property type="match status" value="1"/>
</dbReference>
<evidence type="ECO:0000256" key="8">
    <source>
        <dbReference type="ARBA" id="ARBA00022840"/>
    </source>
</evidence>
<dbReference type="GO" id="GO:0005524">
    <property type="term" value="F:ATP binding"/>
    <property type="evidence" value="ECO:0007669"/>
    <property type="project" value="UniProtKB-KW"/>
</dbReference>
<dbReference type="SUPFAM" id="SSF82549">
    <property type="entry name" value="DAK1/DegV-like"/>
    <property type="match status" value="1"/>
</dbReference>
<evidence type="ECO:0000313" key="16">
    <source>
        <dbReference type="Proteomes" id="UP000761534"/>
    </source>
</evidence>
<dbReference type="PANTHER" id="PTHR28629">
    <property type="entry name" value="TRIOKINASE/FMN CYCLASE"/>
    <property type="match status" value="1"/>
</dbReference>
<dbReference type="Pfam" id="PF02734">
    <property type="entry name" value="Dak2"/>
    <property type="match status" value="1"/>
</dbReference>
<feature type="binding site" evidence="12">
    <location>
        <position position="110"/>
    </location>
    <ligand>
        <name>substrate</name>
    </ligand>
</feature>
<feature type="active site" description="Tele-hemiaminal-histidine intermediate" evidence="11">
    <location>
        <position position="221"/>
    </location>
</feature>
<dbReference type="OrthoDB" id="1724672at2759"/>
<keyword evidence="6" id="KW-0418">Kinase</keyword>
<accession>A0A642UYZ0</accession>
<dbReference type="PROSITE" id="PS51481">
    <property type="entry name" value="DHAK"/>
    <property type="match status" value="1"/>
</dbReference>
<dbReference type="GO" id="GO:0019588">
    <property type="term" value="P:anaerobic glycerol catabolic process"/>
    <property type="evidence" value="ECO:0007669"/>
    <property type="project" value="UniProtKB-UniPathway"/>
</dbReference>
<comment type="catalytic activity">
    <reaction evidence="10">
        <text>dihydroxyacetone + ATP = dihydroxyacetone phosphate + ADP + H(+)</text>
        <dbReference type="Rhea" id="RHEA:15773"/>
        <dbReference type="ChEBI" id="CHEBI:15378"/>
        <dbReference type="ChEBI" id="CHEBI:16016"/>
        <dbReference type="ChEBI" id="CHEBI:30616"/>
        <dbReference type="ChEBI" id="CHEBI:57642"/>
        <dbReference type="ChEBI" id="CHEBI:456216"/>
        <dbReference type="EC" id="2.7.1.29"/>
    </reaction>
</comment>
<keyword evidence="8" id="KW-0067">ATP-binding</keyword>
<dbReference type="UniPathway" id="UPA00617">
    <property type="reaction ID" value="UER00669"/>
</dbReference>
<proteinExistence type="inferred from homology"/>
<dbReference type="InterPro" id="IPR012734">
    <property type="entry name" value="DhaK_ATP"/>
</dbReference>
<keyword evidence="5" id="KW-0547">Nucleotide-binding</keyword>
<keyword evidence="16" id="KW-1185">Reference proteome</keyword>
<dbReference type="Gene3D" id="3.30.1180.20">
    <property type="entry name" value="Dihydroxyacetone kinase, domain 2"/>
    <property type="match status" value="1"/>
</dbReference>
<dbReference type="AlphaFoldDB" id="A0A642UYZ0"/>
<evidence type="ECO:0000256" key="10">
    <source>
        <dbReference type="ARBA" id="ARBA00048898"/>
    </source>
</evidence>
<protein>
    <submittedName>
        <fullName evidence="15">Uncharacterized protein</fullName>
    </submittedName>
</protein>
<evidence type="ECO:0000256" key="3">
    <source>
        <dbReference type="ARBA" id="ARBA00008757"/>
    </source>
</evidence>
<evidence type="ECO:0000256" key="4">
    <source>
        <dbReference type="ARBA" id="ARBA00022679"/>
    </source>
</evidence>
<dbReference type="NCBIfam" id="TIGR02361">
    <property type="entry name" value="dak_ATP"/>
    <property type="match status" value="1"/>
</dbReference>
<evidence type="ECO:0000256" key="1">
    <source>
        <dbReference type="ARBA" id="ARBA00003264"/>
    </source>
</evidence>